<dbReference type="Pfam" id="PF01156">
    <property type="entry name" value="IU_nuc_hydro"/>
    <property type="match status" value="1"/>
</dbReference>
<dbReference type="Gene3D" id="3.90.245.10">
    <property type="entry name" value="Ribonucleoside hydrolase-like"/>
    <property type="match status" value="1"/>
</dbReference>
<keyword evidence="3" id="KW-1185">Reference proteome</keyword>
<dbReference type="Proteomes" id="UP000589520">
    <property type="component" value="Unassembled WGS sequence"/>
</dbReference>
<dbReference type="PANTHER" id="PTHR46190:SF1">
    <property type="entry name" value="SI:CH211-201H21.5"/>
    <property type="match status" value="1"/>
</dbReference>
<dbReference type="SUPFAM" id="SSF53590">
    <property type="entry name" value="Nucleoside hydrolase"/>
    <property type="match status" value="1"/>
</dbReference>
<protein>
    <submittedName>
        <fullName evidence="2">Inosine-uridine nucleoside N-ribohydrolase</fullName>
    </submittedName>
</protein>
<dbReference type="AlphaFoldDB" id="A0A7Y9TM44"/>
<comment type="caution">
    <text evidence="2">The sequence shown here is derived from an EMBL/GenBank/DDBJ whole genome shotgun (WGS) entry which is preliminary data.</text>
</comment>
<proteinExistence type="predicted"/>
<accession>A0A7Y9TM44</accession>
<keyword evidence="2" id="KW-0378">Hydrolase</keyword>
<dbReference type="PANTHER" id="PTHR46190">
    <property type="entry name" value="SI:CH211-201H21.5-RELATED"/>
    <property type="match status" value="1"/>
</dbReference>
<gene>
    <name evidence="2" type="ORF">HDF17_003092</name>
</gene>
<evidence type="ECO:0000313" key="3">
    <source>
        <dbReference type="Proteomes" id="UP000589520"/>
    </source>
</evidence>
<dbReference type="EMBL" id="JACCCW010000002">
    <property type="protein sequence ID" value="NYF80772.1"/>
    <property type="molecule type" value="Genomic_DNA"/>
</dbReference>
<evidence type="ECO:0000313" key="2">
    <source>
        <dbReference type="EMBL" id="NYF80772.1"/>
    </source>
</evidence>
<reference evidence="2 3" key="1">
    <citation type="submission" date="2020-07" db="EMBL/GenBank/DDBJ databases">
        <title>Genomic Encyclopedia of Type Strains, Phase IV (KMG-V): Genome sequencing to study the core and pangenomes of soil and plant-associated prokaryotes.</title>
        <authorList>
            <person name="Whitman W."/>
        </authorList>
    </citation>
    <scope>NUCLEOTIDE SEQUENCE [LARGE SCALE GENOMIC DNA]</scope>
    <source>
        <strain evidence="2 3">X4EP2</strain>
    </source>
</reference>
<feature type="domain" description="Inosine/uridine-preferring nucleoside hydrolase" evidence="1">
    <location>
        <begin position="15"/>
        <end position="314"/>
    </location>
</feature>
<dbReference type="InterPro" id="IPR001910">
    <property type="entry name" value="Inosine/uridine_hydrolase_dom"/>
</dbReference>
<dbReference type="InterPro" id="IPR036452">
    <property type="entry name" value="Ribo_hydro-like"/>
</dbReference>
<dbReference type="InterPro" id="IPR052775">
    <property type="entry name" value="IUN_hydrolase"/>
</dbReference>
<evidence type="ECO:0000259" key="1">
    <source>
        <dbReference type="Pfam" id="PF01156"/>
    </source>
</evidence>
<sequence length="333" mass="36794">MSLSAPLLAQQRYIVVDQDAVGPGGSDMQSILLLLQAPDVKVLGITIVTGDVWADEGVRHTLRALELVGRKDIPVYTGSTHPLVRTQTETKVQHGLYGKAWYEGAYRYSEESAAVLKEGEPTTHAAGEDAVRFLIEMVHRHPHEVTIFAGGPMTNVALAVRSDPHFAETAKELIFMGGSINPATSDPEFAFNPRHEFNFWFDPEAAHIVLTAPWAKITQTTVDISLQAKLAPAAEKKFSQADSPAAKYMQTYGTTSPYMWDELAVLAWLNPAMIRVSDALYVDVNLDHGYAYGDTLTWTEQSRPQGPALQKVQVQRELDSSLLEKDYLSLMSH</sequence>
<organism evidence="2 3">
    <name type="scientific">Granulicella arctica</name>
    <dbReference type="NCBI Taxonomy" id="940613"/>
    <lineage>
        <taxon>Bacteria</taxon>
        <taxon>Pseudomonadati</taxon>
        <taxon>Acidobacteriota</taxon>
        <taxon>Terriglobia</taxon>
        <taxon>Terriglobales</taxon>
        <taxon>Acidobacteriaceae</taxon>
        <taxon>Granulicella</taxon>
    </lineage>
</organism>
<dbReference type="GO" id="GO:0016799">
    <property type="term" value="F:hydrolase activity, hydrolyzing N-glycosyl compounds"/>
    <property type="evidence" value="ECO:0007669"/>
    <property type="project" value="InterPro"/>
</dbReference>
<name>A0A7Y9TM44_9BACT</name>